<name>A0A6J4KBX9_9ACTN</name>
<dbReference type="SUPFAM" id="SSF55729">
    <property type="entry name" value="Acyl-CoA N-acyltransferases (Nat)"/>
    <property type="match status" value="1"/>
</dbReference>
<protein>
    <recommendedName>
        <fullName evidence="2">N-acetyltransferase domain-containing protein</fullName>
    </recommendedName>
</protein>
<dbReference type="Gene3D" id="3.40.630.30">
    <property type="match status" value="1"/>
</dbReference>
<evidence type="ECO:0000313" key="1">
    <source>
        <dbReference type="EMBL" id="CAA9301374.1"/>
    </source>
</evidence>
<dbReference type="InterPro" id="IPR016181">
    <property type="entry name" value="Acyl_CoA_acyltransferase"/>
</dbReference>
<reference evidence="1" key="1">
    <citation type="submission" date="2020-02" db="EMBL/GenBank/DDBJ databases">
        <authorList>
            <person name="Meier V. D."/>
        </authorList>
    </citation>
    <scope>NUCLEOTIDE SEQUENCE</scope>
    <source>
        <strain evidence="1">AVDCRST_MAG61</strain>
    </source>
</reference>
<organism evidence="1">
    <name type="scientific">uncultured Friedmanniella sp</name>
    <dbReference type="NCBI Taxonomy" id="335381"/>
    <lineage>
        <taxon>Bacteria</taxon>
        <taxon>Bacillati</taxon>
        <taxon>Actinomycetota</taxon>
        <taxon>Actinomycetes</taxon>
        <taxon>Propionibacteriales</taxon>
        <taxon>Nocardioidaceae</taxon>
        <taxon>Friedmanniella</taxon>
        <taxon>environmental samples</taxon>
    </lineage>
</organism>
<sequence>MGDDVLRVQRATVDDLDELLRMADARRKTYAEYQPRFWRPAADAVDRQRPYLSSLLDDDDTLVLTAAADGSELRGFAIGRLLPAPPVYDPGGVSCVVDDFAVVDPEEWLTVGPALLDGLRRWAAGRGAVQLIVVTAHLDEPKRAALRSQDLTLASEWWVGPVGDGG</sequence>
<gene>
    <name evidence="1" type="ORF">AVDCRST_MAG61-1029</name>
</gene>
<dbReference type="EMBL" id="CADCTT010000159">
    <property type="protein sequence ID" value="CAA9301374.1"/>
    <property type="molecule type" value="Genomic_DNA"/>
</dbReference>
<dbReference type="AlphaFoldDB" id="A0A6J4KBX9"/>
<evidence type="ECO:0008006" key="2">
    <source>
        <dbReference type="Google" id="ProtNLM"/>
    </source>
</evidence>
<proteinExistence type="predicted"/>
<accession>A0A6J4KBX9</accession>